<dbReference type="Proteomes" id="UP000192907">
    <property type="component" value="Unassembled WGS sequence"/>
</dbReference>
<proteinExistence type="predicted"/>
<dbReference type="RefSeq" id="WP_132318060.1">
    <property type="nucleotide sequence ID" value="NZ_FWZT01000006.1"/>
</dbReference>
<organism evidence="1 2">
    <name type="scientific">Pseudobacteriovorax antillogorgiicola</name>
    <dbReference type="NCBI Taxonomy" id="1513793"/>
    <lineage>
        <taxon>Bacteria</taxon>
        <taxon>Pseudomonadati</taxon>
        <taxon>Bdellovibrionota</taxon>
        <taxon>Oligoflexia</taxon>
        <taxon>Oligoflexales</taxon>
        <taxon>Pseudobacteriovoracaceae</taxon>
        <taxon>Pseudobacteriovorax</taxon>
    </lineage>
</organism>
<dbReference type="AlphaFoldDB" id="A0A1Y6BRQ5"/>
<protein>
    <submittedName>
        <fullName evidence="1">Uncharacterized protein</fullName>
    </submittedName>
</protein>
<name>A0A1Y6BRQ5_9BACT</name>
<evidence type="ECO:0000313" key="2">
    <source>
        <dbReference type="Proteomes" id="UP000192907"/>
    </source>
</evidence>
<sequence>MRLILLVMILLGCQESAMDSQIDRDSDSQTEQDSADAIPESILVNPPVPVAGAFLYCQSVAESEDSETVACRLTDESDRLLDPIDFDIKAARLIYEDDVIVDSSPSLAALDGWSFSLVGEHTASKVEIDVELEGQVQTMRALIHPNPLEPLRFDINLLGEDFVHLGDNSSIGGDDCAAVTGVEDSISSGTFFKGRAVETRILVKQAGSLIITLVGACDVNTDGLDSIRLFQVIEGQNSQILAETIFNSDGSHTLSFDLQEPGTFAIRVSSEAIPDSGRLDEFMFKNITLESNYSIILDAPQFLAE</sequence>
<accession>A0A1Y6BRQ5</accession>
<gene>
    <name evidence="1" type="ORF">SAMN06296036_10644</name>
</gene>
<dbReference type="EMBL" id="FWZT01000006">
    <property type="protein sequence ID" value="SMF16533.1"/>
    <property type="molecule type" value="Genomic_DNA"/>
</dbReference>
<evidence type="ECO:0000313" key="1">
    <source>
        <dbReference type="EMBL" id="SMF16533.1"/>
    </source>
</evidence>
<keyword evidence="2" id="KW-1185">Reference proteome</keyword>
<reference evidence="2" key="1">
    <citation type="submission" date="2017-04" db="EMBL/GenBank/DDBJ databases">
        <authorList>
            <person name="Varghese N."/>
            <person name="Submissions S."/>
        </authorList>
    </citation>
    <scope>NUCLEOTIDE SEQUENCE [LARGE SCALE GENOMIC DNA]</scope>
    <source>
        <strain evidence="2">RKEM611</strain>
    </source>
</reference>